<reference evidence="1 2" key="1">
    <citation type="submission" date="2020-08" db="EMBL/GenBank/DDBJ databases">
        <title>novel species in genus Nocardioides.</title>
        <authorList>
            <person name="Zhang G."/>
        </authorList>
    </citation>
    <scope>NUCLEOTIDE SEQUENCE [LARGE SCALE GENOMIC DNA]</scope>
    <source>
        <strain evidence="1 2">SC8A-24</strain>
    </source>
</reference>
<evidence type="ECO:0000313" key="2">
    <source>
        <dbReference type="Proteomes" id="UP000604001"/>
    </source>
</evidence>
<evidence type="ECO:0000313" key="1">
    <source>
        <dbReference type="EMBL" id="MBC2959033.1"/>
    </source>
</evidence>
<dbReference type="SUPFAM" id="SSF55144">
    <property type="entry name" value="LigT-like"/>
    <property type="match status" value="1"/>
</dbReference>
<dbReference type="Pfam" id="PF13563">
    <property type="entry name" value="2_5_RNA_ligase2"/>
    <property type="match status" value="1"/>
</dbReference>
<protein>
    <submittedName>
        <fullName evidence="1">2'-5' RNA ligase family protein</fullName>
    </submittedName>
</protein>
<keyword evidence="2" id="KW-1185">Reference proteome</keyword>
<dbReference type="InterPro" id="IPR009097">
    <property type="entry name" value="Cyclic_Pdiesterase"/>
</dbReference>
<dbReference type="RefSeq" id="WP_186344297.1">
    <property type="nucleotide sequence ID" value="NZ_BMMR01000001.1"/>
</dbReference>
<dbReference type="GO" id="GO:0016874">
    <property type="term" value="F:ligase activity"/>
    <property type="evidence" value="ECO:0007669"/>
    <property type="project" value="UniProtKB-KW"/>
</dbReference>
<gene>
    <name evidence="1" type="ORF">H7344_01830</name>
</gene>
<dbReference type="EMBL" id="JACMYC010000001">
    <property type="protein sequence ID" value="MBC2959033.1"/>
    <property type="molecule type" value="Genomic_DNA"/>
</dbReference>
<sequence>MPLHALELVPDEAGLEAVRHDWHRLRDAGLPSQLDHPGATNAPHLTVVSAPDLPDAAIDVAAARLGSLLPFRARSAGLLLLGGERLTVARAVDIDDDVVRRVLAVRVQVPDRAHLGWLPHVTLARRLDRADAQRAVDVLGHEDVVLTFTRLRRWDPDAGRVTTVAGW</sequence>
<organism evidence="1 2">
    <name type="scientific">Nocardioides deserti</name>
    <dbReference type="NCBI Taxonomy" id="1588644"/>
    <lineage>
        <taxon>Bacteria</taxon>
        <taxon>Bacillati</taxon>
        <taxon>Actinomycetota</taxon>
        <taxon>Actinomycetes</taxon>
        <taxon>Propionibacteriales</taxon>
        <taxon>Nocardioidaceae</taxon>
        <taxon>Nocardioides</taxon>
    </lineage>
</organism>
<dbReference type="Proteomes" id="UP000604001">
    <property type="component" value="Unassembled WGS sequence"/>
</dbReference>
<accession>A0ABR6U4L1</accession>
<dbReference type="Gene3D" id="3.90.1140.10">
    <property type="entry name" value="Cyclic phosphodiesterase"/>
    <property type="match status" value="1"/>
</dbReference>
<comment type="caution">
    <text evidence="1">The sequence shown here is derived from an EMBL/GenBank/DDBJ whole genome shotgun (WGS) entry which is preliminary data.</text>
</comment>
<proteinExistence type="predicted"/>
<name>A0ABR6U4L1_9ACTN</name>
<keyword evidence="1" id="KW-0436">Ligase</keyword>